<dbReference type="Pfam" id="PF14236">
    <property type="entry name" value="DruA"/>
    <property type="match status" value="1"/>
</dbReference>
<dbReference type="AlphaFoldDB" id="A0A160T2J7"/>
<protein>
    <submittedName>
        <fullName evidence="1">Uncharacterized protein</fullName>
    </submittedName>
</protein>
<name>A0A160T2J7_9CHLR</name>
<dbReference type="RefSeq" id="WP_095043330.1">
    <property type="nucleotide sequence ID" value="NZ_LN890655.1"/>
</dbReference>
<accession>A0A160T2J7</accession>
<organism evidence="1 2">
    <name type="scientific">Candidatus Promineifilum breve</name>
    <dbReference type="NCBI Taxonomy" id="1806508"/>
    <lineage>
        <taxon>Bacteria</taxon>
        <taxon>Bacillati</taxon>
        <taxon>Chloroflexota</taxon>
        <taxon>Ardenticatenia</taxon>
        <taxon>Candidatus Promineifilales</taxon>
        <taxon>Candidatus Promineifilaceae</taxon>
        <taxon>Candidatus Promineifilum</taxon>
    </lineage>
</organism>
<keyword evidence="2" id="KW-1185">Reference proteome</keyword>
<dbReference type="KEGG" id="pbf:CFX0092_A2026"/>
<evidence type="ECO:0000313" key="1">
    <source>
        <dbReference type="EMBL" id="CUS03904.2"/>
    </source>
</evidence>
<proteinExistence type="predicted"/>
<dbReference type="InterPro" id="IPR025639">
    <property type="entry name" value="DruA"/>
</dbReference>
<evidence type="ECO:0000313" key="2">
    <source>
        <dbReference type="Proteomes" id="UP000215027"/>
    </source>
</evidence>
<reference evidence="1" key="1">
    <citation type="submission" date="2016-01" db="EMBL/GenBank/DDBJ databases">
        <authorList>
            <person name="Mcilroy J.S."/>
            <person name="Karst M S."/>
            <person name="Albertsen M."/>
        </authorList>
    </citation>
    <scope>NUCLEOTIDE SEQUENCE</scope>
    <source>
        <strain evidence="1">Cfx-K</strain>
    </source>
</reference>
<sequence length="406" mass="47412">MLNFKIEHHAHIEHVLTRSPDLGFVEVDSSEERVRLLILRDLMRLGWEMSLTRDGVSLIPPAYYDKKIIRDSMEIKRQELIAIHNKWLQKHADVPQNNLAKGSTIWKSDVDPEIEVCETQKQFDIFRFLRFYWSSPYSEYVGRRIKLIVRDGAIPGKPIIGIAALGSSIIHIPERDVWVGWDVPTRTRNLIYAMDAYVLGALPPYNHLLGGKLMSYILASNEVREIFRKKYSDRITSISQRTASDLVCLFTTSLFGKSSQYNRLNYQANPLYLPIGHTKGYGTLHLTDETFRAMRSILLEKGIDVTNRFGDGPIWRMRVMRTAAELLGFDADFLLRHSFKRQIYAVPLAKNYKEFLNGTDNQPVYKNYPMAELVSYWRERWLKMRRNNPNIKRQVLSFEPHDFRIN</sequence>
<dbReference type="Proteomes" id="UP000215027">
    <property type="component" value="Chromosome I"/>
</dbReference>
<dbReference type="OrthoDB" id="257964at2"/>
<dbReference type="EMBL" id="LN890655">
    <property type="protein sequence ID" value="CUS03904.2"/>
    <property type="molecule type" value="Genomic_DNA"/>
</dbReference>
<gene>
    <name evidence="1" type="ORF">CFX0092_A2026</name>
</gene>